<dbReference type="InterPro" id="IPR000089">
    <property type="entry name" value="Biotin_lipoyl"/>
</dbReference>
<gene>
    <name evidence="3" type="ORF">GQN54_01730</name>
</gene>
<protein>
    <submittedName>
        <fullName evidence="3">Acetyl-CoA carboxylase biotin carboxyl carrier protein subunit</fullName>
    </submittedName>
</protein>
<evidence type="ECO:0000259" key="2">
    <source>
        <dbReference type="PROSITE" id="PS50968"/>
    </source>
</evidence>
<accession>A0A6N9NG62</accession>
<dbReference type="SUPFAM" id="SSF51230">
    <property type="entry name" value="Single hybrid motif"/>
    <property type="match status" value="1"/>
</dbReference>
<dbReference type="AlphaFoldDB" id="A0A6N9NG62"/>
<dbReference type="InterPro" id="IPR001882">
    <property type="entry name" value="Biotin_BS"/>
</dbReference>
<keyword evidence="4" id="KW-1185">Reference proteome</keyword>
<evidence type="ECO:0000313" key="3">
    <source>
        <dbReference type="EMBL" id="NBG64819.1"/>
    </source>
</evidence>
<evidence type="ECO:0000256" key="1">
    <source>
        <dbReference type="ARBA" id="ARBA00023267"/>
    </source>
</evidence>
<comment type="caution">
    <text evidence="3">The sequence shown here is derived from an EMBL/GenBank/DDBJ whole genome shotgun (WGS) entry which is preliminary data.</text>
</comment>
<dbReference type="InterPro" id="IPR011053">
    <property type="entry name" value="Single_hybrid_motif"/>
</dbReference>
<dbReference type="FunFam" id="2.40.50.100:FF:000003">
    <property type="entry name" value="Acetyl-CoA carboxylase biotin carboxyl carrier protein"/>
    <property type="match status" value="1"/>
</dbReference>
<dbReference type="PANTHER" id="PTHR45266:SF3">
    <property type="entry name" value="OXALOACETATE DECARBOXYLASE ALPHA CHAIN"/>
    <property type="match status" value="1"/>
</dbReference>
<proteinExistence type="predicted"/>
<evidence type="ECO:0000313" key="4">
    <source>
        <dbReference type="Proteomes" id="UP000470771"/>
    </source>
</evidence>
<name>A0A6N9NG62_9FLAO</name>
<reference evidence="3 4" key="1">
    <citation type="submission" date="2019-12" db="EMBL/GenBank/DDBJ databases">
        <authorList>
            <person name="Zhao J."/>
        </authorList>
    </citation>
    <scope>NUCLEOTIDE SEQUENCE [LARGE SCALE GENOMIC DNA]</scope>
    <source>
        <strain evidence="3 4">S-15</strain>
    </source>
</reference>
<dbReference type="Proteomes" id="UP000470771">
    <property type="component" value="Unassembled WGS sequence"/>
</dbReference>
<organism evidence="3 4">
    <name type="scientific">Acidiluteibacter ferrifornacis</name>
    <dbReference type="NCBI Taxonomy" id="2692424"/>
    <lineage>
        <taxon>Bacteria</taxon>
        <taxon>Pseudomonadati</taxon>
        <taxon>Bacteroidota</taxon>
        <taxon>Flavobacteriia</taxon>
        <taxon>Flavobacteriales</taxon>
        <taxon>Cryomorphaceae</taxon>
        <taxon>Acidiluteibacter</taxon>
    </lineage>
</organism>
<dbReference type="PANTHER" id="PTHR45266">
    <property type="entry name" value="OXALOACETATE DECARBOXYLASE ALPHA CHAIN"/>
    <property type="match status" value="1"/>
</dbReference>
<dbReference type="CDD" id="cd06850">
    <property type="entry name" value="biotinyl_domain"/>
    <property type="match status" value="1"/>
</dbReference>
<dbReference type="RefSeq" id="WP_160631335.1">
    <property type="nucleotide sequence ID" value="NZ_WWNE01000003.1"/>
</dbReference>
<dbReference type="InterPro" id="IPR050709">
    <property type="entry name" value="Biotin_Carboxyl_Carrier/Decarb"/>
</dbReference>
<sequence length="172" mass="19203">MTQELTVHSSKGKSHKVQFEDATFQKGTIDEQSFEWQIESIDSRTFHAIKNNKSYRIEVLNANPKTKAYSIKVNGKKIDLTIEDQFDQLLHRLGLDNLDSAKISEMKAPMPGLVLNINVAVGDTVAANDAIMVLEAMKMENVLKSPTEGIIKSIEVEKGVAVEKNQVLITFE</sequence>
<dbReference type="Pfam" id="PF00364">
    <property type="entry name" value="Biotin_lipoyl"/>
    <property type="match status" value="1"/>
</dbReference>
<dbReference type="Gene3D" id="2.40.50.100">
    <property type="match status" value="1"/>
</dbReference>
<keyword evidence="1" id="KW-0092">Biotin</keyword>
<feature type="domain" description="Lipoyl-binding" evidence="2">
    <location>
        <begin position="103"/>
        <end position="172"/>
    </location>
</feature>
<dbReference type="PROSITE" id="PS50968">
    <property type="entry name" value="BIOTINYL_LIPOYL"/>
    <property type="match status" value="1"/>
</dbReference>
<dbReference type="EMBL" id="WWNE01000003">
    <property type="protein sequence ID" value="NBG64819.1"/>
    <property type="molecule type" value="Genomic_DNA"/>
</dbReference>
<dbReference type="PROSITE" id="PS00188">
    <property type="entry name" value="BIOTIN"/>
    <property type="match status" value="1"/>
</dbReference>